<keyword evidence="3" id="KW-0548">Nucleotidyltransferase</keyword>
<dbReference type="PANTHER" id="PTHR34456">
    <property type="entry name" value="MITOVIRUS RNA-DEPENDENT RNA POLYMERASE"/>
    <property type="match status" value="1"/>
</dbReference>
<sequence length="728" mass="83083">MIIKKQNIFQKYKLIAKWVNASFLKIGYADQLIDIWFEKIEKQVQSRGVDDTIKRVKDSKLHVTRYLCGTSLLDSQNPSVGVNRKGLPRWLGDLNRLADGGLAEKRLLLTLLSVSRALPGSQYIPDITPLISETTASVNKLEEYKAYIPYVMDLMYIPKSQNVKWRKFHMTTKKGPLGPALLTAVDEAKLLDDAMLKDIGTVGGSELVNAINEMKQVNPEAYLKLISAKSMGKPSTEIGDKGMDKPSTPLRKLSLVHAPERKSRIIAILDYWTQSALKPLHDRIFSILKGIKEDYTFNQQGVGKVLRQGPYYSLDLSSATDRFPLDFQKIVVENLVSKEYSEAWSRLLVDREFYVPWTNSFAKYNCGQPMGAYSSWSVFTLSHHILVRIAALMVGLPQFNQYAILGDDIVIANALVAEKYKSIIKDLGVDISDSKSHISNTKYEFAKRWYDNSVEFTGAQLNAFTNKSIGWNSLINEYKELCVKWKIDEFETETRKIYNLFQIVWPNYSYGRLNRVTKRAITFLKLPWRREGTDVDGQILDFVRHTYASSLGCFDSASRAKQVFIPSMAEIKARELDRGLISIKGISDNITKNLKIFLRGYKGCNPREALTSIPYVSLVLNQRAELIESLEKLRDPMLLSAESIVLDYKNSAPNMTFDPERIMTKRTHELMLSRDSTIVNNYMRWLSTYRLLKQNILNDAWDENTERSHVRSIFRTSTIGAVMPGFPL</sequence>
<dbReference type="SUPFAM" id="SSF56672">
    <property type="entry name" value="DNA/RNA polymerases"/>
    <property type="match status" value="1"/>
</dbReference>
<dbReference type="EMBL" id="MN399686">
    <property type="protein sequence ID" value="QJX15643.1"/>
    <property type="molecule type" value="Genomic_RNA"/>
</dbReference>
<dbReference type="Pfam" id="PF05919">
    <property type="entry name" value="Mitovir_RNA_pol"/>
    <property type="match status" value="1"/>
</dbReference>
<dbReference type="GO" id="GO:0003968">
    <property type="term" value="F:RNA-directed RNA polymerase activity"/>
    <property type="evidence" value="ECO:0007669"/>
    <property type="project" value="UniProtKB-KW"/>
</dbReference>
<evidence type="ECO:0000313" key="4">
    <source>
        <dbReference type="EMBL" id="QJX15643.1"/>
    </source>
</evidence>
<dbReference type="PANTHER" id="PTHR34456:SF13">
    <property type="entry name" value="REVERSE TRANSCRIPTASE DOMAIN-CONTAINING PROTEIN"/>
    <property type="match status" value="1"/>
</dbReference>
<reference evidence="4" key="1">
    <citation type="submission" date="2019-09" db="EMBL/GenBank/DDBJ databases">
        <title>Pea Virome.</title>
        <authorList>
            <person name="Gaafar Y.Z.A."/>
            <person name="Ziebell H."/>
        </authorList>
    </citation>
    <scope>NUCLEOTIDE SEQUENCE</scope>
    <source>
        <strain evidence="4">Landkreis Rostock_17</strain>
    </source>
</reference>
<keyword evidence="1 4" id="KW-0696">RNA-directed RNA polymerase</keyword>
<keyword evidence="2" id="KW-0808">Transferase</keyword>
<evidence type="ECO:0000256" key="3">
    <source>
        <dbReference type="ARBA" id="ARBA00022695"/>
    </source>
</evidence>
<evidence type="ECO:0000256" key="1">
    <source>
        <dbReference type="ARBA" id="ARBA00022484"/>
    </source>
</evidence>
<dbReference type="InterPro" id="IPR008686">
    <property type="entry name" value="RNA_pol_mitovir"/>
</dbReference>
<evidence type="ECO:0000256" key="2">
    <source>
        <dbReference type="ARBA" id="ARBA00022679"/>
    </source>
</evidence>
<dbReference type="InterPro" id="IPR043502">
    <property type="entry name" value="DNA/RNA_pol_sf"/>
</dbReference>
<protein>
    <submittedName>
        <fullName evidence="4">Putative RNA-dependent RNA polymerase</fullName>
    </submittedName>
</protein>
<organism evidence="4">
    <name type="scientific">Pea associated mitovirus 1</name>
    <dbReference type="NCBI Taxonomy" id="2737695"/>
    <lineage>
        <taxon>Viruses</taxon>
        <taxon>Riboviria</taxon>
        <taxon>Orthornavirae</taxon>
        <taxon>Lenarviricota</taxon>
        <taxon>Howeltoviricetes</taxon>
        <taxon>Cryppavirales</taxon>
        <taxon>Mitoviridae</taxon>
        <taxon>Mitovirus</taxon>
    </lineage>
</organism>
<accession>A0A6M6A983</accession>
<name>A0A6M6A983_9VIRU</name>
<proteinExistence type="predicted"/>